<dbReference type="RefSeq" id="WP_019687755.1">
    <property type="nucleotide sequence ID" value="NZ_CP036496.1"/>
</dbReference>
<gene>
    <name evidence="3" type="ORF">NCTC10343_03231</name>
</gene>
<feature type="domain" description="Spore protein YkvP N-terminal" evidence="1">
    <location>
        <begin position="7"/>
        <end position="96"/>
    </location>
</feature>
<protein>
    <submittedName>
        <fullName evidence="3">Uncharacterized protein conserved in bacteria</fullName>
    </submittedName>
</protein>
<dbReference type="EMBL" id="UGSC01000001">
    <property type="protein sequence ID" value="SUA70360.1"/>
    <property type="molecule type" value="Genomic_DNA"/>
</dbReference>
<accession>A0A378Y1F8</accession>
<reference evidence="3 4" key="1">
    <citation type="submission" date="2018-06" db="EMBL/GenBank/DDBJ databases">
        <authorList>
            <consortium name="Pathogen Informatics"/>
            <person name="Doyle S."/>
        </authorList>
    </citation>
    <scope>NUCLEOTIDE SEQUENCE [LARGE SCALE GENOMIC DNA]</scope>
    <source>
        <strain evidence="3 4">NCTC10343</strain>
    </source>
</reference>
<dbReference type="AlphaFoldDB" id="A0A378Y1F8"/>
<dbReference type="Pfam" id="PF13524">
    <property type="entry name" value="Glyco_trans_1_2"/>
    <property type="match status" value="1"/>
</dbReference>
<evidence type="ECO:0000313" key="3">
    <source>
        <dbReference type="EMBL" id="SUA70360.1"/>
    </source>
</evidence>
<organism evidence="3 4">
    <name type="scientific">Paenibacillus polymyxa</name>
    <name type="common">Bacillus polymyxa</name>
    <dbReference type="NCBI Taxonomy" id="1406"/>
    <lineage>
        <taxon>Bacteria</taxon>
        <taxon>Bacillati</taxon>
        <taxon>Bacillota</taxon>
        <taxon>Bacilli</taxon>
        <taxon>Bacillales</taxon>
        <taxon>Paenibacillaceae</taxon>
        <taxon>Paenibacillus</taxon>
    </lineage>
</organism>
<dbReference type="SUPFAM" id="SSF53756">
    <property type="entry name" value="UDP-Glycosyltransferase/glycogen phosphorylase"/>
    <property type="match status" value="1"/>
</dbReference>
<dbReference type="Pfam" id="PF12996">
    <property type="entry name" value="DUF3880"/>
    <property type="match status" value="1"/>
</dbReference>
<dbReference type="InterPro" id="IPR055259">
    <property type="entry name" value="YkvP/CgeB_Glyco_trans-like"/>
</dbReference>
<sequence>MTEKLKVLFTNNAALIKYGIASGFKNLGCDTYIMDGRYQLWDKSKEIQSELFKEVVENYKPDIVFSECFANFAEDIFEHTKEKGIFHAYWAIEDTPHDHWIGDYWSDYADHIFTTTAECLQNYWSKGKKAELMLFGCNPSFHKTVSAKASYDISLVANNYERRSKQTKGFILPLVEQGFDISIYGNDWWMDGNREINLVSHPHVYKGYKAYEELPLLYSSSKIIIGQNLDDHSITQTSMRPFEAIAIGGGVFVSPWTKAQEYLFHDLIYLPNTTEEMIQMVNEVLNMTDRQRKIKAKKAQRFVYKYHNYDIRASQVVDAYFCR</sequence>
<feature type="domain" description="Spore protein YkvP/CgeB glycosyl transferase-like" evidence="2">
    <location>
        <begin position="170"/>
        <end position="317"/>
    </location>
</feature>
<proteinExistence type="predicted"/>
<dbReference type="Proteomes" id="UP000254400">
    <property type="component" value="Unassembled WGS sequence"/>
</dbReference>
<evidence type="ECO:0000313" key="4">
    <source>
        <dbReference type="Proteomes" id="UP000254400"/>
    </source>
</evidence>
<evidence type="ECO:0000259" key="2">
    <source>
        <dbReference type="Pfam" id="PF13524"/>
    </source>
</evidence>
<dbReference type="GeneID" id="93346584"/>
<name>A0A378Y1F8_PAEPO</name>
<evidence type="ECO:0000259" key="1">
    <source>
        <dbReference type="Pfam" id="PF12996"/>
    </source>
</evidence>
<dbReference type="InterPro" id="IPR024542">
    <property type="entry name" value="YkvP_N"/>
</dbReference>